<sequence length="156" mass="17241">MTDTQFTVFRWLAIPAAMVIAANWFTLSSSLRLADAIETTATVKTGTFKGQRVAYLQTAKLGEVRVECSNAPQLCNAKVCPPRVSVKVWLQTPGPLHWPWVVAAEREGSTIITPEMQAPIYRKAKFVWAIGTLAAVLIGFMLWYAAPYKRALQGEA</sequence>
<keyword evidence="3" id="KW-1185">Reference proteome</keyword>
<evidence type="ECO:0000313" key="3">
    <source>
        <dbReference type="Proteomes" id="UP001371218"/>
    </source>
</evidence>
<dbReference type="RefSeq" id="WP_341429362.1">
    <property type="nucleotide sequence ID" value="NZ_JBBUTG010000041.1"/>
</dbReference>
<evidence type="ECO:0000313" key="2">
    <source>
        <dbReference type="EMBL" id="MEK8034928.1"/>
    </source>
</evidence>
<protein>
    <recommendedName>
        <fullName evidence="4">DUF3592 domain-containing protein</fullName>
    </recommendedName>
</protein>
<reference evidence="2 3" key="1">
    <citation type="submission" date="2024-04" db="EMBL/GenBank/DDBJ databases">
        <title>Novel species of the genus Ideonella isolated from streams.</title>
        <authorList>
            <person name="Lu H."/>
        </authorList>
    </citation>
    <scope>NUCLEOTIDE SEQUENCE [LARGE SCALE GENOMIC DNA]</scope>
    <source>
        <strain evidence="2 3">DXS29W</strain>
    </source>
</reference>
<name>A0ABU9BY78_9BURK</name>
<dbReference type="Proteomes" id="UP001371218">
    <property type="component" value="Unassembled WGS sequence"/>
</dbReference>
<dbReference type="EMBL" id="JBBUTG010000041">
    <property type="protein sequence ID" value="MEK8034928.1"/>
    <property type="molecule type" value="Genomic_DNA"/>
</dbReference>
<feature type="transmembrane region" description="Helical" evidence="1">
    <location>
        <begin position="126"/>
        <end position="146"/>
    </location>
</feature>
<accession>A0ABU9BY78</accession>
<keyword evidence="1" id="KW-1133">Transmembrane helix</keyword>
<organism evidence="2 3">
    <name type="scientific">Ideonella lacteola</name>
    <dbReference type="NCBI Taxonomy" id="2984193"/>
    <lineage>
        <taxon>Bacteria</taxon>
        <taxon>Pseudomonadati</taxon>
        <taxon>Pseudomonadota</taxon>
        <taxon>Betaproteobacteria</taxon>
        <taxon>Burkholderiales</taxon>
        <taxon>Sphaerotilaceae</taxon>
        <taxon>Ideonella</taxon>
    </lineage>
</organism>
<proteinExistence type="predicted"/>
<keyword evidence="1" id="KW-0812">Transmembrane</keyword>
<evidence type="ECO:0008006" key="4">
    <source>
        <dbReference type="Google" id="ProtNLM"/>
    </source>
</evidence>
<gene>
    <name evidence="2" type="ORF">AACH06_29280</name>
</gene>
<evidence type="ECO:0000256" key="1">
    <source>
        <dbReference type="SAM" id="Phobius"/>
    </source>
</evidence>
<comment type="caution">
    <text evidence="2">The sequence shown here is derived from an EMBL/GenBank/DDBJ whole genome shotgun (WGS) entry which is preliminary data.</text>
</comment>
<keyword evidence="1" id="KW-0472">Membrane</keyword>